<feature type="domain" description="DUF547" evidence="2">
    <location>
        <begin position="86"/>
        <end position="198"/>
    </location>
</feature>
<comment type="caution">
    <text evidence="3">The sequence shown here is derived from an EMBL/GenBank/DDBJ whole genome shotgun (WGS) entry which is preliminary data.</text>
</comment>
<gene>
    <name evidence="3" type="ORF">SAJA_01700</name>
</gene>
<organism evidence="3 4">
    <name type="scientific">Salinisphaera japonica YTM-1</name>
    <dbReference type="NCBI Taxonomy" id="1209778"/>
    <lineage>
        <taxon>Bacteria</taxon>
        <taxon>Pseudomonadati</taxon>
        <taxon>Pseudomonadota</taxon>
        <taxon>Gammaproteobacteria</taxon>
        <taxon>Salinisphaerales</taxon>
        <taxon>Salinisphaeraceae</taxon>
        <taxon>Salinisphaera</taxon>
    </lineage>
</organism>
<dbReference type="InterPro" id="IPR006869">
    <property type="entry name" value="DUF547"/>
</dbReference>
<proteinExistence type="predicted"/>
<evidence type="ECO:0000313" key="4">
    <source>
        <dbReference type="Proteomes" id="UP000285310"/>
    </source>
</evidence>
<evidence type="ECO:0000313" key="3">
    <source>
        <dbReference type="EMBL" id="ROO31895.1"/>
    </source>
</evidence>
<evidence type="ECO:0000256" key="1">
    <source>
        <dbReference type="SAM" id="SignalP"/>
    </source>
</evidence>
<sequence>MLGALLWLVVCQSALAAPAADLWPRWQAHDSTSNATIDHSVFNRFLDDYVVTHETGPNSVRYAAVTTADAKALHGYIDALEAIQIDDYTRDVQRAYWINLYNAVTLALVIDHWPVDSIRDIDAGVFDSGPWDEERVTVEGAQLSLNDIEHRILRPIWHDGMTHYGVNCASISCPALRASAYTGANVADALAANARAYVASPQGARISNGRLVVSKIYQWYGADFGGPAGVLKHLARLAPADKAKAIATHDTIDGYVYDWSINSPPNVEKTQANDN</sequence>
<feature type="signal peptide" evidence="1">
    <location>
        <begin position="1"/>
        <end position="16"/>
    </location>
</feature>
<dbReference type="Proteomes" id="UP000285310">
    <property type="component" value="Unassembled WGS sequence"/>
</dbReference>
<protein>
    <recommendedName>
        <fullName evidence="2">DUF547 domain-containing protein</fullName>
    </recommendedName>
</protein>
<feature type="chain" id="PRO_5019176685" description="DUF547 domain-containing protein" evidence="1">
    <location>
        <begin position="17"/>
        <end position="275"/>
    </location>
</feature>
<dbReference type="PANTHER" id="PTHR46361">
    <property type="entry name" value="ELECTRON CARRIER/ PROTEIN DISULFIDE OXIDOREDUCTASE"/>
    <property type="match status" value="1"/>
</dbReference>
<evidence type="ECO:0000259" key="2">
    <source>
        <dbReference type="Pfam" id="PF04784"/>
    </source>
</evidence>
<dbReference type="AlphaFoldDB" id="A0A423Q0W8"/>
<keyword evidence="1" id="KW-0732">Signal</keyword>
<name>A0A423Q0W8_9GAMM</name>
<keyword evidence="4" id="KW-1185">Reference proteome</keyword>
<accession>A0A423Q0W8</accession>
<reference evidence="3 4" key="1">
    <citation type="submission" date="2013-10" db="EMBL/GenBank/DDBJ databases">
        <title>Salinisphaera japonica YTM-1 Genome Sequencing.</title>
        <authorList>
            <person name="Lai Q."/>
            <person name="Li C."/>
            <person name="Shao Z."/>
        </authorList>
    </citation>
    <scope>NUCLEOTIDE SEQUENCE [LARGE SCALE GENOMIC DNA]</scope>
    <source>
        <strain evidence="3 4">YTM-1</strain>
    </source>
</reference>
<dbReference type="Pfam" id="PF04784">
    <property type="entry name" value="DUF547"/>
    <property type="match status" value="1"/>
</dbReference>
<dbReference type="EMBL" id="AYKG01000003">
    <property type="protein sequence ID" value="ROO31895.1"/>
    <property type="molecule type" value="Genomic_DNA"/>
</dbReference>
<dbReference type="InParanoid" id="A0A423Q0W8"/>
<dbReference type="PANTHER" id="PTHR46361:SF3">
    <property type="entry name" value="ELECTRON CARRIER_ PROTEIN DISULFIDE OXIDOREDUCTASE"/>
    <property type="match status" value="1"/>
</dbReference>